<organism evidence="13 14">
    <name type="scientific">Fibrivirga algicola</name>
    <dbReference type="NCBI Taxonomy" id="2950420"/>
    <lineage>
        <taxon>Bacteria</taxon>
        <taxon>Pseudomonadati</taxon>
        <taxon>Bacteroidota</taxon>
        <taxon>Cytophagia</taxon>
        <taxon>Cytophagales</taxon>
        <taxon>Spirosomataceae</taxon>
        <taxon>Fibrivirga</taxon>
    </lineage>
</organism>
<comment type="function">
    <text evidence="1">Responsible for the formation of the pyrimidine heterocycle in the thiamine biosynthesis pathway. Catalyzes the formation of hydroxymethylpyrimidine phosphate (HMP-P) from histidine and pyridoxal phosphate (PLP). The protein uses PLP and the active site histidine to form HMP-P, generating an inactive enzyme. The enzyme can only undergo a single turnover, which suggests it is a suicide enzyme.</text>
</comment>
<dbReference type="Proteomes" id="UP000606008">
    <property type="component" value="Unassembled WGS sequence"/>
</dbReference>
<reference evidence="14" key="2">
    <citation type="submission" date="2023-07" db="EMBL/GenBank/DDBJ databases">
        <authorList>
            <person name="Jung D.-H."/>
        </authorList>
    </citation>
    <scope>NUCLEOTIDE SEQUENCE [LARGE SCALE GENOMIC DNA]</scope>
    <source>
        <strain evidence="14">JA-25</strain>
    </source>
</reference>
<evidence type="ECO:0000256" key="1">
    <source>
        <dbReference type="ARBA" id="ARBA00003469"/>
    </source>
</evidence>
<comment type="caution">
    <text evidence="13">The sequence shown here is derived from an EMBL/GenBank/DDBJ whole genome shotgun (WGS) entry which is preliminary data.</text>
</comment>
<dbReference type="EMBL" id="WAEL01000007">
    <property type="protein sequence ID" value="NID12376.1"/>
    <property type="molecule type" value="Genomic_DNA"/>
</dbReference>
<evidence type="ECO:0000256" key="5">
    <source>
        <dbReference type="ARBA" id="ARBA00022679"/>
    </source>
</evidence>
<dbReference type="Pfam" id="PF09084">
    <property type="entry name" value="NMT1"/>
    <property type="match status" value="1"/>
</dbReference>
<evidence type="ECO:0000256" key="10">
    <source>
        <dbReference type="ARBA" id="ARBA00033171"/>
    </source>
</evidence>
<evidence type="ECO:0000256" key="11">
    <source>
        <dbReference type="ARBA" id="ARBA00048179"/>
    </source>
</evidence>
<proteinExistence type="inferred from homology"/>
<evidence type="ECO:0000256" key="2">
    <source>
        <dbReference type="ARBA" id="ARBA00004948"/>
    </source>
</evidence>
<dbReference type="RefSeq" id="WP_166693231.1">
    <property type="nucleotide sequence ID" value="NZ_WAEL01000007.1"/>
</dbReference>
<evidence type="ECO:0000256" key="9">
    <source>
        <dbReference type="ARBA" id="ARBA00023004"/>
    </source>
</evidence>
<reference evidence="14" key="1">
    <citation type="submission" date="2019-09" db="EMBL/GenBank/DDBJ databases">
        <authorList>
            <person name="Jung D.-H."/>
        </authorList>
    </citation>
    <scope>NUCLEOTIDE SEQUENCE [LARGE SCALE GENOMIC DNA]</scope>
    <source>
        <strain evidence="14">JA-25</strain>
    </source>
</reference>
<keyword evidence="5" id="KW-0808">Transferase</keyword>
<dbReference type="InterPro" id="IPR027939">
    <property type="entry name" value="NMT1/THI5"/>
</dbReference>
<comment type="catalytic activity">
    <reaction evidence="11">
        <text>N(6)-(pyridoxal phosphate)-L-lysyl-[4-amino-5-hydroxymethyl-2-methylpyrimidine phosphate synthase] + L-histidyl-[4-amino-5-hydroxymethyl-2-methylpyrimidine phosphate synthase] + 2 Fe(3+) + 4 H2O = L-lysyl-[4-amino-5-hydroxymethyl-2-methylpyrimidine phosphate synthase] + (2S)-2-amino-5-hydroxy-4-oxopentanoyl-[4-amino-5-hydroxymethyl-2-methylpyrimidine phosphate synthase] + 4-amino-2-methyl-5-(phosphooxymethyl)pyrimidine + 3-oxopropanoate + 2 Fe(2+) + 2 H(+)</text>
        <dbReference type="Rhea" id="RHEA:65756"/>
        <dbReference type="Rhea" id="RHEA-COMP:16892"/>
        <dbReference type="Rhea" id="RHEA-COMP:16893"/>
        <dbReference type="Rhea" id="RHEA-COMP:16894"/>
        <dbReference type="Rhea" id="RHEA-COMP:16895"/>
        <dbReference type="ChEBI" id="CHEBI:15377"/>
        <dbReference type="ChEBI" id="CHEBI:15378"/>
        <dbReference type="ChEBI" id="CHEBI:29033"/>
        <dbReference type="ChEBI" id="CHEBI:29034"/>
        <dbReference type="ChEBI" id="CHEBI:29969"/>
        <dbReference type="ChEBI" id="CHEBI:29979"/>
        <dbReference type="ChEBI" id="CHEBI:33190"/>
        <dbReference type="ChEBI" id="CHEBI:58354"/>
        <dbReference type="ChEBI" id="CHEBI:143915"/>
        <dbReference type="ChEBI" id="CHEBI:157692"/>
    </reaction>
    <physiologicalReaction direction="left-to-right" evidence="11">
        <dbReference type="Rhea" id="RHEA:65757"/>
    </physiologicalReaction>
</comment>
<comment type="similarity">
    <text evidence="3">Belongs to the NMT1/THI5 family.</text>
</comment>
<comment type="pathway">
    <text evidence="2">Cofactor biosynthesis; thiamine diphosphate biosynthesis.</text>
</comment>
<evidence type="ECO:0000256" key="4">
    <source>
        <dbReference type="ARBA" id="ARBA00011738"/>
    </source>
</evidence>
<accession>A0ABX0QJR9</accession>
<keyword evidence="7" id="KW-0663">Pyridoxal phosphate</keyword>
<evidence type="ECO:0000256" key="6">
    <source>
        <dbReference type="ARBA" id="ARBA00022723"/>
    </source>
</evidence>
<evidence type="ECO:0000259" key="12">
    <source>
        <dbReference type="Pfam" id="PF09084"/>
    </source>
</evidence>
<dbReference type="PANTHER" id="PTHR31528">
    <property type="entry name" value="4-AMINO-5-HYDROXYMETHYL-2-METHYLPYRIMIDINE PHOSPHATE SYNTHASE THI11-RELATED"/>
    <property type="match status" value="1"/>
</dbReference>
<evidence type="ECO:0000313" key="13">
    <source>
        <dbReference type="EMBL" id="NID12376.1"/>
    </source>
</evidence>
<dbReference type="InterPro" id="IPR015168">
    <property type="entry name" value="SsuA/THI5"/>
</dbReference>
<name>A0ABX0QJR9_9BACT</name>
<sequence>MKNLRLALDWTANTNHTGFYVARELGYYAKNDIALTLLTPDEDEYATTPAKKLELGTVDFALAPFESIISLHTKQNRLPVKAIAALLQEDISAIVTLSANKISRPRDLDGRTYASYKARYEDAIVQQLIKNDGGAGSITVLYPEKLGIWNTLLTNAADSTWIFDNWEGVEAQSSGIELTKFRLADYQIPYAYSPSLIATEAAIEQNADLYAAFLAATRAGFLYAKANTEEAVDILKKYVPERDARLINLAESQSYTSAYYGDESNWGQMDADRIQRFIDWLYDLGLESEKLAAANLFTNELLG</sequence>
<gene>
    <name evidence="13" type="ORF">F7231_19550</name>
</gene>
<keyword evidence="6" id="KW-0479">Metal-binding</keyword>
<evidence type="ECO:0000256" key="3">
    <source>
        <dbReference type="ARBA" id="ARBA00009406"/>
    </source>
</evidence>
<comment type="subunit">
    <text evidence="4">Homodimer.</text>
</comment>
<keyword evidence="14" id="KW-1185">Reference proteome</keyword>
<evidence type="ECO:0000256" key="7">
    <source>
        <dbReference type="ARBA" id="ARBA00022898"/>
    </source>
</evidence>
<protein>
    <recommendedName>
        <fullName evidence="10">Thiamine pyrimidine synthase</fullName>
    </recommendedName>
</protein>
<dbReference type="Gene3D" id="3.40.190.10">
    <property type="entry name" value="Periplasmic binding protein-like II"/>
    <property type="match status" value="2"/>
</dbReference>
<feature type="domain" description="SsuA/THI5-like" evidence="12">
    <location>
        <begin position="13"/>
        <end position="231"/>
    </location>
</feature>
<keyword evidence="8" id="KW-0784">Thiamine biosynthesis</keyword>
<dbReference type="SUPFAM" id="SSF53850">
    <property type="entry name" value="Periplasmic binding protein-like II"/>
    <property type="match status" value="1"/>
</dbReference>
<evidence type="ECO:0000256" key="8">
    <source>
        <dbReference type="ARBA" id="ARBA00022977"/>
    </source>
</evidence>
<evidence type="ECO:0000313" key="14">
    <source>
        <dbReference type="Proteomes" id="UP000606008"/>
    </source>
</evidence>
<dbReference type="PANTHER" id="PTHR31528:SF1">
    <property type="entry name" value="4-AMINO-5-HYDROXYMETHYL-2-METHYLPYRIMIDINE PHOSPHATE SYNTHASE THI11-RELATED"/>
    <property type="match status" value="1"/>
</dbReference>
<keyword evidence="9" id="KW-0408">Iron</keyword>